<dbReference type="AlphaFoldDB" id="A0A0E4G9P4"/>
<dbReference type="EMBL" id="CGIH01000005">
    <property type="protein sequence ID" value="CFX10189.1"/>
    <property type="molecule type" value="Genomic_DNA"/>
</dbReference>
<dbReference type="Proteomes" id="UP000045545">
    <property type="component" value="Unassembled WGS sequence"/>
</dbReference>
<accession>A0A0E4G9P4</accession>
<keyword evidence="2" id="KW-1185">Reference proteome</keyword>
<proteinExistence type="predicted"/>
<organism evidence="1 2">
    <name type="scientific">Syntrophomonas zehnderi OL-4</name>
    <dbReference type="NCBI Taxonomy" id="690567"/>
    <lineage>
        <taxon>Bacteria</taxon>
        <taxon>Bacillati</taxon>
        <taxon>Bacillota</taxon>
        <taxon>Clostridia</taxon>
        <taxon>Eubacteriales</taxon>
        <taxon>Syntrophomonadaceae</taxon>
        <taxon>Syntrophomonas</taxon>
    </lineage>
</organism>
<evidence type="ECO:0000313" key="2">
    <source>
        <dbReference type="Proteomes" id="UP000045545"/>
    </source>
</evidence>
<evidence type="ECO:0000313" key="1">
    <source>
        <dbReference type="EMBL" id="CFX10189.1"/>
    </source>
</evidence>
<reference evidence="1 2" key="1">
    <citation type="submission" date="2015-03" db="EMBL/GenBank/DDBJ databases">
        <authorList>
            <person name="Murphy D."/>
        </authorList>
    </citation>
    <scope>NUCLEOTIDE SEQUENCE [LARGE SCALE GENOMIC DNA]</scope>
    <source>
        <strain evidence="1 2">OL-4</strain>
    </source>
</reference>
<protein>
    <submittedName>
        <fullName evidence="1">Uncharacterized</fullName>
    </submittedName>
</protein>
<sequence length="54" mass="6080">MKIYYICECCDEIFSVDETGSGEGAVELRGFCNECALEMGLKEQPTLTARQFYS</sequence>
<dbReference type="RefSeq" id="WP_157609464.1">
    <property type="nucleotide sequence ID" value="NZ_CGIH01000005.1"/>
</dbReference>
<dbReference type="OrthoDB" id="2084556at2"/>
<name>A0A0E4G9P4_9FIRM</name>
<gene>
    <name evidence="1" type="ORF">459</name>
</gene>